<keyword evidence="1" id="KW-0812">Transmembrane</keyword>
<feature type="transmembrane region" description="Helical" evidence="1">
    <location>
        <begin position="51"/>
        <end position="73"/>
    </location>
</feature>
<dbReference type="Proteomes" id="UP000327013">
    <property type="component" value="Chromosome 4"/>
</dbReference>
<evidence type="ECO:0000313" key="3">
    <source>
        <dbReference type="Proteomes" id="UP000327013"/>
    </source>
</evidence>
<keyword evidence="3" id="KW-1185">Reference proteome</keyword>
<sequence>MQAPEDVDRCLVLWSDDQKTLLNPLTSSRIQPISSNHRGLWGSESDLGVTVLGHFALFVPFFATSWQLISYCIKHLIIQDNVKAATAATQDQAAALAIRSDNNQEEEL</sequence>
<dbReference type="EMBL" id="CM017324">
    <property type="protein sequence ID" value="KAE8037005.1"/>
    <property type="molecule type" value="Genomic_DNA"/>
</dbReference>
<organism evidence="2 3">
    <name type="scientific">Carpinus fangiana</name>
    <dbReference type="NCBI Taxonomy" id="176857"/>
    <lineage>
        <taxon>Eukaryota</taxon>
        <taxon>Viridiplantae</taxon>
        <taxon>Streptophyta</taxon>
        <taxon>Embryophyta</taxon>
        <taxon>Tracheophyta</taxon>
        <taxon>Spermatophyta</taxon>
        <taxon>Magnoliopsida</taxon>
        <taxon>eudicotyledons</taxon>
        <taxon>Gunneridae</taxon>
        <taxon>Pentapetalae</taxon>
        <taxon>rosids</taxon>
        <taxon>fabids</taxon>
        <taxon>Fagales</taxon>
        <taxon>Betulaceae</taxon>
        <taxon>Carpinus</taxon>
    </lineage>
</organism>
<evidence type="ECO:0000256" key="1">
    <source>
        <dbReference type="SAM" id="Phobius"/>
    </source>
</evidence>
<proteinExistence type="predicted"/>
<keyword evidence="1" id="KW-1133">Transmembrane helix</keyword>
<evidence type="ECO:0000313" key="2">
    <source>
        <dbReference type="EMBL" id="KAE8037005.1"/>
    </source>
</evidence>
<name>A0A660KP15_9ROSI</name>
<dbReference type="AlphaFoldDB" id="A0A660KP15"/>
<protein>
    <submittedName>
        <fullName evidence="2">Uncharacterized protein</fullName>
    </submittedName>
</protein>
<reference evidence="2 3" key="1">
    <citation type="submission" date="2019-06" db="EMBL/GenBank/DDBJ databases">
        <title>A chromosomal-level reference genome of Carpinus fangiana (Coryloideae, Betulaceae).</title>
        <authorList>
            <person name="Yang X."/>
            <person name="Wang Z."/>
            <person name="Zhang L."/>
            <person name="Hao G."/>
            <person name="Liu J."/>
            <person name="Yang Y."/>
        </authorList>
    </citation>
    <scope>NUCLEOTIDE SEQUENCE [LARGE SCALE GENOMIC DNA]</scope>
    <source>
        <strain evidence="2">Cfa_2016G</strain>
        <tissue evidence="2">Leaf</tissue>
    </source>
</reference>
<gene>
    <name evidence="2" type="ORF">FH972_009632</name>
</gene>
<keyword evidence="1" id="KW-0472">Membrane</keyword>
<accession>A0A660KP15</accession>